<sequence>MDKLSALGRPTPAFHGWMSGGWVGPFHLLREPSLVLKHDQQHSLQHAILLSFPRQSYSSFGLIKLY</sequence>
<accession>A0A8J2L9X8</accession>
<organism evidence="1 2">
    <name type="scientific">Allacma fusca</name>
    <dbReference type="NCBI Taxonomy" id="39272"/>
    <lineage>
        <taxon>Eukaryota</taxon>
        <taxon>Metazoa</taxon>
        <taxon>Ecdysozoa</taxon>
        <taxon>Arthropoda</taxon>
        <taxon>Hexapoda</taxon>
        <taxon>Collembola</taxon>
        <taxon>Symphypleona</taxon>
        <taxon>Sminthuridae</taxon>
        <taxon>Allacma</taxon>
    </lineage>
</organism>
<proteinExistence type="predicted"/>
<protein>
    <submittedName>
        <fullName evidence="1">Uncharacterized protein</fullName>
    </submittedName>
</protein>
<name>A0A8J2L9X8_9HEXA</name>
<evidence type="ECO:0000313" key="2">
    <source>
        <dbReference type="Proteomes" id="UP000708208"/>
    </source>
</evidence>
<dbReference type="EMBL" id="CAJVCH010560047">
    <property type="protein sequence ID" value="CAG7831332.1"/>
    <property type="molecule type" value="Genomic_DNA"/>
</dbReference>
<dbReference type="Proteomes" id="UP000708208">
    <property type="component" value="Unassembled WGS sequence"/>
</dbReference>
<comment type="caution">
    <text evidence="1">The sequence shown here is derived from an EMBL/GenBank/DDBJ whole genome shotgun (WGS) entry which is preliminary data.</text>
</comment>
<gene>
    <name evidence="1" type="ORF">AFUS01_LOCUS41080</name>
</gene>
<keyword evidence="2" id="KW-1185">Reference proteome</keyword>
<evidence type="ECO:0000313" key="1">
    <source>
        <dbReference type="EMBL" id="CAG7831332.1"/>
    </source>
</evidence>
<dbReference type="AlphaFoldDB" id="A0A8J2L9X8"/>
<reference evidence="1" key="1">
    <citation type="submission" date="2021-06" db="EMBL/GenBank/DDBJ databases">
        <authorList>
            <person name="Hodson N. C."/>
            <person name="Mongue J. A."/>
            <person name="Jaron S. K."/>
        </authorList>
    </citation>
    <scope>NUCLEOTIDE SEQUENCE</scope>
</reference>